<dbReference type="PROSITE" id="PS50110">
    <property type="entry name" value="RESPONSE_REGULATORY"/>
    <property type="match status" value="1"/>
</dbReference>
<dbReference type="SUPFAM" id="SSF52172">
    <property type="entry name" value="CheY-like"/>
    <property type="match status" value="1"/>
</dbReference>
<feature type="modified residue" description="4-aspartylphosphate" evidence="1">
    <location>
        <position position="60"/>
    </location>
</feature>
<keyword evidence="1" id="KW-0597">Phosphoprotein</keyword>
<protein>
    <submittedName>
        <fullName evidence="3">FixJ family two-component response regulator</fullName>
    </submittedName>
</protein>
<dbReference type="Pfam" id="PF00072">
    <property type="entry name" value="Response_reg"/>
    <property type="match status" value="1"/>
</dbReference>
<dbReference type="SMART" id="SM00448">
    <property type="entry name" value="REC"/>
    <property type="match status" value="1"/>
</dbReference>
<comment type="caution">
    <text evidence="3">The sequence shown here is derived from an EMBL/GenBank/DDBJ whole genome shotgun (WGS) entry which is preliminary data.</text>
</comment>
<dbReference type="PANTHER" id="PTHR43228">
    <property type="entry name" value="TWO-COMPONENT RESPONSE REGULATOR"/>
    <property type="match status" value="1"/>
</dbReference>
<evidence type="ECO:0000259" key="2">
    <source>
        <dbReference type="PROSITE" id="PS50110"/>
    </source>
</evidence>
<dbReference type="Gene3D" id="3.40.50.2300">
    <property type="match status" value="1"/>
</dbReference>
<accession>A0ABU1JK44</accession>
<proteinExistence type="predicted"/>
<evidence type="ECO:0000313" key="3">
    <source>
        <dbReference type="EMBL" id="MDR6288389.1"/>
    </source>
</evidence>
<dbReference type="EMBL" id="JAVDPW010000002">
    <property type="protein sequence ID" value="MDR6288389.1"/>
    <property type="molecule type" value="Genomic_DNA"/>
</dbReference>
<dbReference type="InterPro" id="IPR001789">
    <property type="entry name" value="Sig_transdc_resp-reg_receiver"/>
</dbReference>
<reference evidence="3 4" key="1">
    <citation type="submission" date="2023-07" db="EMBL/GenBank/DDBJ databases">
        <title>Sorghum-associated microbial communities from plants grown in Nebraska, USA.</title>
        <authorList>
            <person name="Schachtman D."/>
        </authorList>
    </citation>
    <scope>NUCLEOTIDE SEQUENCE [LARGE SCALE GENOMIC DNA]</scope>
    <source>
        <strain evidence="3 4">584</strain>
    </source>
</reference>
<dbReference type="PANTHER" id="PTHR43228:SF1">
    <property type="entry name" value="TWO-COMPONENT RESPONSE REGULATOR ARR22"/>
    <property type="match status" value="1"/>
</dbReference>
<dbReference type="InterPro" id="IPR011006">
    <property type="entry name" value="CheY-like_superfamily"/>
</dbReference>
<gene>
    <name evidence="3" type="ORF">E9232_000896</name>
</gene>
<organism evidence="3 4">
    <name type="scientific">Inquilinus ginsengisoli</name>
    <dbReference type="NCBI Taxonomy" id="363840"/>
    <lineage>
        <taxon>Bacteria</taxon>
        <taxon>Pseudomonadati</taxon>
        <taxon>Pseudomonadota</taxon>
        <taxon>Alphaproteobacteria</taxon>
        <taxon>Rhodospirillales</taxon>
        <taxon>Rhodospirillaceae</taxon>
        <taxon>Inquilinus</taxon>
    </lineage>
</organism>
<evidence type="ECO:0000313" key="4">
    <source>
        <dbReference type="Proteomes" id="UP001262410"/>
    </source>
</evidence>
<evidence type="ECO:0000256" key="1">
    <source>
        <dbReference type="PROSITE-ProRule" id="PRU00169"/>
    </source>
</evidence>
<name>A0ABU1JK44_9PROT</name>
<sequence length="143" mass="15246">MKAIRLSKVPVIAIVDDDEAMRDALSELLQVMGFSCSAFDGAAAFLAHHAPGRFDCLITDVRMPGMDGIDLHRRLRALGSTLPVVIITSAPDPATRARALDGGACAYLAKPVDDSALLDHLRSVLGHDDGRDEQLDEEDLPGG</sequence>
<dbReference type="RefSeq" id="WP_309792386.1">
    <property type="nucleotide sequence ID" value="NZ_JAVDPW010000002.1"/>
</dbReference>
<dbReference type="InterPro" id="IPR052048">
    <property type="entry name" value="ST_Response_Regulator"/>
</dbReference>
<keyword evidence="4" id="KW-1185">Reference proteome</keyword>
<dbReference type="Proteomes" id="UP001262410">
    <property type="component" value="Unassembled WGS sequence"/>
</dbReference>
<feature type="domain" description="Response regulatory" evidence="2">
    <location>
        <begin position="11"/>
        <end position="125"/>
    </location>
</feature>